<protein>
    <recommendedName>
        <fullName evidence="4">tRNA-splicing endonuclease subunit Sen54 N-terminal domain-containing protein</fullName>
    </recommendedName>
</protein>
<keyword evidence="2" id="KW-0819">tRNA processing</keyword>
<feature type="domain" description="tRNA-splicing endonuclease subunit Sen54 N-terminal" evidence="4">
    <location>
        <begin position="77"/>
        <end position="146"/>
    </location>
</feature>
<feature type="region of interest" description="Disordered" evidence="3">
    <location>
        <begin position="1"/>
        <end position="35"/>
    </location>
</feature>
<dbReference type="AlphaFoldDB" id="A0AA35NND9"/>
<organism evidence="5 6">
    <name type="scientific">Saccharomyces uvarum</name>
    <name type="common">Yeast</name>
    <name type="synonym">Saccharomyces bayanus var. uvarum</name>
    <dbReference type="NCBI Taxonomy" id="230603"/>
    <lineage>
        <taxon>Eukaryota</taxon>
        <taxon>Fungi</taxon>
        <taxon>Dikarya</taxon>
        <taxon>Ascomycota</taxon>
        <taxon>Saccharomycotina</taxon>
        <taxon>Saccharomycetes</taxon>
        <taxon>Saccharomycetales</taxon>
        <taxon>Saccharomycetaceae</taxon>
        <taxon>Saccharomyces</taxon>
    </lineage>
</organism>
<evidence type="ECO:0000259" key="4">
    <source>
        <dbReference type="Pfam" id="PF12928"/>
    </source>
</evidence>
<dbReference type="GO" id="GO:0000214">
    <property type="term" value="C:tRNA-intron endonuclease complex"/>
    <property type="evidence" value="ECO:0007669"/>
    <property type="project" value="TreeGrafter"/>
</dbReference>
<name>A0AA35NND9_SACUV</name>
<evidence type="ECO:0000256" key="3">
    <source>
        <dbReference type="SAM" id="MobiDB-lite"/>
    </source>
</evidence>
<dbReference type="GO" id="GO:0000379">
    <property type="term" value="P:tRNA-type intron splice site recognition and cleavage"/>
    <property type="evidence" value="ECO:0007669"/>
    <property type="project" value="TreeGrafter"/>
</dbReference>
<dbReference type="PANTHER" id="PTHR21027:SF1">
    <property type="entry name" value="TRNA-SPLICING ENDONUCLEASE SUBUNIT SEN54"/>
    <property type="match status" value="1"/>
</dbReference>
<feature type="region of interest" description="Disordered" evidence="3">
    <location>
        <begin position="380"/>
        <end position="421"/>
    </location>
</feature>
<feature type="region of interest" description="Disordered" evidence="3">
    <location>
        <begin position="455"/>
        <end position="485"/>
    </location>
</feature>
<dbReference type="PANTHER" id="PTHR21027">
    <property type="entry name" value="TRNA-SPLICING ENDONUCLEASE SUBUNIT SEN54"/>
    <property type="match status" value="1"/>
</dbReference>
<feature type="compositionally biased region" description="Acidic residues" evidence="3">
    <location>
        <begin position="18"/>
        <end position="30"/>
    </location>
</feature>
<comment type="similarity">
    <text evidence="1">Belongs to the SEN54 family.</text>
</comment>
<dbReference type="Pfam" id="PF12928">
    <property type="entry name" value="tRNA_int_end_N2"/>
    <property type="match status" value="1"/>
</dbReference>
<dbReference type="InterPro" id="IPR024336">
    <property type="entry name" value="tRNA_splic_suSen54_N"/>
</dbReference>
<evidence type="ECO:0000256" key="1">
    <source>
        <dbReference type="ARBA" id="ARBA00005736"/>
    </source>
</evidence>
<reference evidence="5" key="1">
    <citation type="submission" date="2022-10" db="EMBL/GenBank/DDBJ databases">
        <authorList>
            <person name="Byrne P K."/>
        </authorList>
    </citation>
    <scope>NUCLEOTIDE SEQUENCE</scope>
    <source>
        <strain evidence="5">CBS7001</strain>
    </source>
</reference>
<feature type="compositionally biased region" description="Basic and acidic residues" evidence="3">
    <location>
        <begin position="395"/>
        <end position="405"/>
    </location>
</feature>
<dbReference type="InterPro" id="IPR024337">
    <property type="entry name" value="tRNA_splic_suSen54"/>
</dbReference>
<sequence>MQPSEKKKCQQSISSPELENDEEEEEEEEVHQDWSQVASLVNKNAALSLPRRGEKDYEPDGTDLQEVLLYKARKAMFDTISDSIRGTTVKSQVKGYYVPHKHQAILPKPKGSFMQTMGRADSSGELWLKFHEFVYLVERGTILPYYKLEGGSEHESSDHDIELLLSMEDLYSLFSTQQEMDQYFVFAHLKRLGFIVKPCRQDMNVTTSYYPPWTQQNNLHILSSRFFSLFKIQKISLFSGFFYCRWNLFFRKYTTSPQLYQGLNRLIRSVTVPKTKDELYSRARRQHERKIIEVPLTFKVWKPCVNFKKKNPGLPDFQILIHNKNDKFQHFPTYEELRSIFASLDYKFEFLDAAKDGLDWDANSYVEGILRSEYNTKTISRSRNEKNTSSSKSSKKSDSQKEKIKPNSKKKSRTYPPHIQQNRRLKAGYRSFILAIMDNGLISFVKMSEADFGSENVWYTPSPQSKPERKLKGGKAIKKATPNKT</sequence>
<proteinExistence type="inferred from homology"/>
<evidence type="ECO:0000313" key="6">
    <source>
        <dbReference type="Proteomes" id="UP001162090"/>
    </source>
</evidence>
<evidence type="ECO:0000313" key="5">
    <source>
        <dbReference type="EMBL" id="CAI4053050.1"/>
    </source>
</evidence>
<gene>
    <name evidence="5" type="primary">SUVC16G1990</name>
    <name evidence="5" type="ORF">SUVC_16G1990</name>
</gene>
<dbReference type="EMBL" id="OX365927">
    <property type="protein sequence ID" value="CAI4053050.1"/>
    <property type="molecule type" value="Genomic_DNA"/>
</dbReference>
<evidence type="ECO:0000256" key="2">
    <source>
        <dbReference type="ARBA" id="ARBA00022694"/>
    </source>
</evidence>
<accession>A0AA35NND9</accession>
<dbReference type="Proteomes" id="UP001162090">
    <property type="component" value="Chromosome 16"/>
</dbReference>